<evidence type="ECO:0000259" key="1">
    <source>
        <dbReference type="Pfam" id="PF00535"/>
    </source>
</evidence>
<evidence type="ECO:0000313" key="3">
    <source>
        <dbReference type="Proteomes" id="UP000184513"/>
    </source>
</evidence>
<dbReference type="Gene3D" id="3.90.550.10">
    <property type="entry name" value="Spore Coat Polysaccharide Biosynthesis Protein SpsA, Chain A"/>
    <property type="match status" value="1"/>
</dbReference>
<dbReference type="InterPro" id="IPR001173">
    <property type="entry name" value="Glyco_trans_2-like"/>
</dbReference>
<dbReference type="OrthoDB" id="396512at2"/>
<evidence type="ECO:0000313" key="2">
    <source>
        <dbReference type="EMBL" id="SHN22118.1"/>
    </source>
</evidence>
<reference evidence="2 3" key="1">
    <citation type="submission" date="2016-11" db="EMBL/GenBank/DDBJ databases">
        <authorList>
            <person name="Jaros S."/>
            <person name="Januszkiewicz K."/>
            <person name="Wedrychowicz H."/>
        </authorList>
    </citation>
    <scope>NUCLEOTIDE SEQUENCE [LARGE SCALE GENOMIC DNA]</scope>
    <source>
        <strain evidence="2 3">CGMCC 1.6102</strain>
    </source>
</reference>
<dbReference type="CDD" id="cd00761">
    <property type="entry name" value="Glyco_tranf_GTA_type"/>
    <property type="match status" value="1"/>
</dbReference>
<dbReference type="GO" id="GO:0016740">
    <property type="term" value="F:transferase activity"/>
    <property type="evidence" value="ECO:0007669"/>
    <property type="project" value="UniProtKB-KW"/>
</dbReference>
<dbReference type="InterPro" id="IPR050834">
    <property type="entry name" value="Glycosyltransf_2"/>
</dbReference>
<organism evidence="2 3">
    <name type="scientific">Cyclobacterium lianum</name>
    <dbReference type="NCBI Taxonomy" id="388280"/>
    <lineage>
        <taxon>Bacteria</taxon>
        <taxon>Pseudomonadati</taxon>
        <taxon>Bacteroidota</taxon>
        <taxon>Cytophagia</taxon>
        <taxon>Cytophagales</taxon>
        <taxon>Cyclobacteriaceae</taxon>
        <taxon>Cyclobacterium</taxon>
    </lineage>
</organism>
<keyword evidence="2" id="KW-0808">Transferase</keyword>
<dbReference type="EMBL" id="FRCY01000011">
    <property type="protein sequence ID" value="SHN22118.1"/>
    <property type="molecule type" value="Genomic_DNA"/>
</dbReference>
<gene>
    <name evidence="2" type="ORF">SAMN04488057_11196</name>
</gene>
<accession>A0A1M7PWS5</accession>
<dbReference type="InterPro" id="IPR029044">
    <property type="entry name" value="Nucleotide-diphossugar_trans"/>
</dbReference>
<dbReference type="Pfam" id="PF00535">
    <property type="entry name" value="Glycos_transf_2"/>
    <property type="match status" value="1"/>
</dbReference>
<feature type="domain" description="Glycosyltransferase 2-like" evidence="1">
    <location>
        <begin position="10"/>
        <end position="121"/>
    </location>
</feature>
<dbReference type="PANTHER" id="PTHR43685:SF11">
    <property type="entry name" value="GLYCOSYLTRANSFERASE TAGX-RELATED"/>
    <property type="match status" value="1"/>
</dbReference>
<dbReference type="SUPFAM" id="SSF53448">
    <property type="entry name" value="Nucleotide-diphospho-sugar transferases"/>
    <property type="match status" value="1"/>
</dbReference>
<keyword evidence="3" id="KW-1185">Reference proteome</keyword>
<sequence length="318" mass="36438">MKVPNFPLVSVICTCYNQAGYITQALDSILAQTYEKVEVFVIDNGSWDDSRTQIQKWIERNGKKLPLKYHFYDRAVNYCKAFNAAVSSVRGDYLVDLAADDYLHPNHLARAVACLTNSSAKVYFSNATLLFPDGSQKAFYPDIYTGKVPEGDVFAAVVQRYVLSTATLVMDTRSFLKEGGYDEELAYEDFDILIRLSRRYHFVYGDEIGVYKRELPGSLSRQQYQAKHSVLLPSTFRVCEKIYLMVADNTELEALKFRLLHEAKHALASANFDVAGNFLDLYSKLPPPAPGYFAFRLWQQVRLDLSGWYTWWREKQLA</sequence>
<proteinExistence type="predicted"/>
<dbReference type="AlphaFoldDB" id="A0A1M7PWS5"/>
<dbReference type="PANTHER" id="PTHR43685">
    <property type="entry name" value="GLYCOSYLTRANSFERASE"/>
    <property type="match status" value="1"/>
</dbReference>
<name>A0A1M7PWS5_9BACT</name>
<dbReference type="Proteomes" id="UP000184513">
    <property type="component" value="Unassembled WGS sequence"/>
</dbReference>
<dbReference type="RefSeq" id="WP_073095948.1">
    <property type="nucleotide sequence ID" value="NZ_FRCY01000011.1"/>
</dbReference>
<dbReference type="STRING" id="388280.SAMN04488057_11196"/>
<protein>
    <submittedName>
        <fullName evidence="2">Glycosyl transferase family 2</fullName>
    </submittedName>
</protein>